<keyword evidence="3 4" id="KW-0687">Ribonucleoprotein</keyword>
<dbReference type="GO" id="GO:0006412">
    <property type="term" value="P:translation"/>
    <property type="evidence" value="ECO:0007669"/>
    <property type="project" value="InterPro"/>
</dbReference>
<evidence type="ECO:0000256" key="1">
    <source>
        <dbReference type="ARBA" id="ARBA00006598"/>
    </source>
</evidence>
<proteinExistence type="inferred from homology"/>
<dbReference type="PANTHER" id="PTHR33343:SF1">
    <property type="entry name" value="LARGE RIBOSOMAL SUBUNIT PROTEIN BL35M"/>
    <property type="match status" value="1"/>
</dbReference>
<reference evidence="5" key="1">
    <citation type="submission" date="2023-03" db="EMBL/GenBank/DDBJ databases">
        <authorList>
            <person name="Steffen K."/>
            <person name="Cardenas P."/>
        </authorList>
    </citation>
    <scope>NUCLEOTIDE SEQUENCE</scope>
</reference>
<comment type="caution">
    <text evidence="5">The sequence shown here is derived from an EMBL/GenBank/DDBJ whole genome shotgun (WGS) entry which is preliminary data.</text>
</comment>
<evidence type="ECO:0000313" key="6">
    <source>
        <dbReference type="Proteomes" id="UP001174909"/>
    </source>
</evidence>
<keyword evidence="6" id="KW-1185">Reference proteome</keyword>
<dbReference type="InterPro" id="IPR001706">
    <property type="entry name" value="Ribosomal_bL35"/>
</dbReference>
<dbReference type="SUPFAM" id="SSF143034">
    <property type="entry name" value="L35p-like"/>
    <property type="match status" value="1"/>
</dbReference>
<sequence>MQSSLDNSTLCRYFSSLSLSPTSTTATLRPVPPRKTGCLAVPHVPVRTVVKHSKLGKMKTVKAVAKRFRRTGSGKLKFWPPGNVHNLLSKSHNRKCRIRRPRYASKSQAKTLNKMLIGRYS</sequence>
<dbReference type="PANTHER" id="PTHR33343">
    <property type="entry name" value="54S RIBOSOMAL PROTEIN BL35M"/>
    <property type="match status" value="1"/>
</dbReference>
<dbReference type="PRINTS" id="PR00064">
    <property type="entry name" value="RIBOSOMALL35"/>
</dbReference>
<gene>
    <name evidence="5" type="ORF">GBAR_LOCUS1245</name>
</gene>
<dbReference type="InterPro" id="IPR021137">
    <property type="entry name" value="Ribosomal_bL35-like"/>
</dbReference>
<dbReference type="Proteomes" id="UP001174909">
    <property type="component" value="Unassembled WGS sequence"/>
</dbReference>
<dbReference type="GO" id="GO:0003735">
    <property type="term" value="F:structural constituent of ribosome"/>
    <property type="evidence" value="ECO:0007669"/>
    <property type="project" value="InterPro"/>
</dbReference>
<evidence type="ECO:0000256" key="2">
    <source>
        <dbReference type="ARBA" id="ARBA00022980"/>
    </source>
</evidence>
<protein>
    <recommendedName>
        <fullName evidence="4">50S ribosomal protein L35</fullName>
    </recommendedName>
</protein>
<dbReference type="InterPro" id="IPR037229">
    <property type="entry name" value="Ribosomal_bL35_sf"/>
</dbReference>
<evidence type="ECO:0000256" key="3">
    <source>
        <dbReference type="ARBA" id="ARBA00023274"/>
    </source>
</evidence>
<accession>A0AA35QVH0</accession>
<name>A0AA35QVH0_GEOBA</name>
<dbReference type="EMBL" id="CASHTH010000187">
    <property type="protein sequence ID" value="CAI7993364.1"/>
    <property type="molecule type" value="Genomic_DNA"/>
</dbReference>
<dbReference type="AlphaFoldDB" id="A0AA35QVH0"/>
<dbReference type="Gene3D" id="4.10.410.60">
    <property type="match status" value="1"/>
</dbReference>
<dbReference type="GO" id="GO:0015934">
    <property type="term" value="C:large ribosomal subunit"/>
    <property type="evidence" value="ECO:0007669"/>
    <property type="project" value="TreeGrafter"/>
</dbReference>
<dbReference type="HAMAP" id="MF_00514">
    <property type="entry name" value="Ribosomal_bL35"/>
    <property type="match status" value="1"/>
</dbReference>
<evidence type="ECO:0000256" key="4">
    <source>
        <dbReference type="RuleBase" id="RU000568"/>
    </source>
</evidence>
<comment type="similarity">
    <text evidence="1 4">Belongs to the bacterial ribosomal protein bL35 family.</text>
</comment>
<organism evidence="5 6">
    <name type="scientific">Geodia barretti</name>
    <name type="common">Barrett's horny sponge</name>
    <dbReference type="NCBI Taxonomy" id="519541"/>
    <lineage>
        <taxon>Eukaryota</taxon>
        <taxon>Metazoa</taxon>
        <taxon>Porifera</taxon>
        <taxon>Demospongiae</taxon>
        <taxon>Heteroscleromorpha</taxon>
        <taxon>Tetractinellida</taxon>
        <taxon>Astrophorina</taxon>
        <taxon>Geodiidae</taxon>
        <taxon>Geodia</taxon>
    </lineage>
</organism>
<dbReference type="Pfam" id="PF01632">
    <property type="entry name" value="Ribosomal_L35p"/>
    <property type="match status" value="1"/>
</dbReference>
<evidence type="ECO:0000313" key="5">
    <source>
        <dbReference type="EMBL" id="CAI7993364.1"/>
    </source>
</evidence>
<keyword evidence="2 4" id="KW-0689">Ribosomal protein</keyword>